<evidence type="ECO:0000256" key="1">
    <source>
        <dbReference type="ARBA" id="ARBA00022679"/>
    </source>
</evidence>
<feature type="domain" description="Glycosyl transferase family 1" evidence="2">
    <location>
        <begin position="231"/>
        <end position="384"/>
    </location>
</feature>
<name>A0A0D7W683_9FLAO</name>
<keyword evidence="1 3" id="KW-0808">Transferase</keyword>
<proteinExistence type="predicted"/>
<dbReference type="EMBL" id="JTDV01000001">
    <property type="protein sequence ID" value="KJD34635.1"/>
    <property type="molecule type" value="Genomic_DNA"/>
</dbReference>
<accession>A0A0D7W683</accession>
<dbReference type="GO" id="GO:0016757">
    <property type="term" value="F:glycosyltransferase activity"/>
    <property type="evidence" value="ECO:0007669"/>
    <property type="project" value="InterPro"/>
</dbReference>
<dbReference type="STRING" id="1382798.PK35_02335"/>
<dbReference type="InterPro" id="IPR001296">
    <property type="entry name" value="Glyco_trans_1"/>
</dbReference>
<dbReference type="PANTHER" id="PTHR46401">
    <property type="entry name" value="GLYCOSYLTRANSFERASE WBBK-RELATED"/>
    <property type="match status" value="1"/>
</dbReference>
<dbReference type="PATRIC" id="fig|1382798.3.peg.472"/>
<protein>
    <submittedName>
        <fullName evidence="3">Glycosyl transferase family 1</fullName>
    </submittedName>
</protein>
<comment type="caution">
    <text evidence="3">The sequence shown here is derived from an EMBL/GenBank/DDBJ whole genome shotgun (WGS) entry which is preliminary data.</text>
</comment>
<keyword evidence="4" id="KW-1185">Reference proteome</keyword>
<sequence>MKIIISHPTSNQNNRAAVKGLYSAGILENFHTTLATFPGGFFDNLSKFNAFKDFSRRRFDIELKPYTKTHNIGEAGRILASKFGVNSLISKKTGVFSIDNMYTNLDKRVAQQIKEKCVDAIYAYEDGAFYSFNQAKKCNVKCLYDLPIGYWKYAIKLLQDQISIWPEWAPTLTGFSDSQEKLSRKDAELAMADRIFVASSFTAESLKEYDGNLAPVEVIPYGFPKAISTRSYSIKNRPLKLLFVGGLSQRKGIANMFAAVEKLGNNVELTVVGGKISDDCKPLNNALTKHNYIPSLPHDKVLELMRHNDVLLFPSLFEGFGLVITEAMSQGTPVITTNRTAGPDLIKHNVNGWLIDAGSTQALQECLENLIKNPKQVADAGKAALETAKKRPWSVYGDELAAAILRSDNSKNDL</sequence>
<evidence type="ECO:0000259" key="2">
    <source>
        <dbReference type="Pfam" id="PF00534"/>
    </source>
</evidence>
<gene>
    <name evidence="3" type="ORF">PK35_02335</name>
</gene>
<reference evidence="3 4" key="1">
    <citation type="journal article" date="2015" name="Antonie Van Leeuwenhoek">
        <title>Tamlana nanhaiensis sp. nov., isolated from surface seawater collected from the South China Sea.</title>
        <authorList>
            <person name="Liu X."/>
            <person name="Lai Q."/>
            <person name="Du Y."/>
            <person name="Li G."/>
            <person name="Sun F."/>
            <person name="Shao Z."/>
        </authorList>
    </citation>
    <scope>NUCLEOTIDE SEQUENCE [LARGE SCALE GENOMIC DNA]</scope>
    <source>
        <strain evidence="3 4">FHC16</strain>
    </source>
</reference>
<dbReference type="Pfam" id="PF00534">
    <property type="entry name" value="Glycos_transf_1"/>
    <property type="match status" value="1"/>
</dbReference>
<evidence type="ECO:0000313" key="4">
    <source>
        <dbReference type="Proteomes" id="UP000032361"/>
    </source>
</evidence>
<organism evidence="3 4">
    <name type="scientific">Neotamlana nanhaiensis</name>
    <dbReference type="NCBI Taxonomy" id="1382798"/>
    <lineage>
        <taxon>Bacteria</taxon>
        <taxon>Pseudomonadati</taxon>
        <taxon>Bacteroidota</taxon>
        <taxon>Flavobacteriia</taxon>
        <taxon>Flavobacteriales</taxon>
        <taxon>Flavobacteriaceae</taxon>
        <taxon>Neotamlana</taxon>
    </lineage>
</organism>
<dbReference type="PANTHER" id="PTHR46401:SF2">
    <property type="entry name" value="GLYCOSYLTRANSFERASE WBBK-RELATED"/>
    <property type="match status" value="1"/>
</dbReference>
<dbReference type="Proteomes" id="UP000032361">
    <property type="component" value="Unassembled WGS sequence"/>
</dbReference>
<dbReference type="AlphaFoldDB" id="A0A0D7W683"/>
<dbReference type="CDD" id="cd03801">
    <property type="entry name" value="GT4_PimA-like"/>
    <property type="match status" value="1"/>
</dbReference>
<dbReference type="SUPFAM" id="SSF53756">
    <property type="entry name" value="UDP-Glycosyltransferase/glycogen phosphorylase"/>
    <property type="match status" value="1"/>
</dbReference>
<dbReference type="Gene3D" id="3.40.50.2000">
    <property type="entry name" value="Glycogen Phosphorylase B"/>
    <property type="match status" value="2"/>
</dbReference>
<dbReference type="GO" id="GO:0009103">
    <property type="term" value="P:lipopolysaccharide biosynthetic process"/>
    <property type="evidence" value="ECO:0007669"/>
    <property type="project" value="TreeGrafter"/>
</dbReference>
<evidence type="ECO:0000313" key="3">
    <source>
        <dbReference type="EMBL" id="KJD34635.1"/>
    </source>
</evidence>
<dbReference type="OrthoDB" id="596635at2"/>